<dbReference type="InterPro" id="IPR036366">
    <property type="entry name" value="PGBDSf"/>
</dbReference>
<evidence type="ECO:0000313" key="3">
    <source>
        <dbReference type="EMBL" id="GCD19777.1"/>
    </source>
</evidence>
<keyword evidence="1" id="KW-0732">Signal</keyword>
<dbReference type="Pfam" id="PF01471">
    <property type="entry name" value="PG_binding_1"/>
    <property type="match status" value="1"/>
</dbReference>
<dbReference type="InterPro" id="IPR036365">
    <property type="entry name" value="PGBD-like_sf"/>
</dbReference>
<dbReference type="AlphaFoldDB" id="A0A401UYL1"/>
<keyword evidence="4" id="KW-1185">Reference proteome</keyword>
<dbReference type="InterPro" id="IPR002477">
    <property type="entry name" value="Peptidoglycan-bd-like"/>
</dbReference>
<feature type="domain" description="Peptidoglycan binding-like" evidence="2">
    <location>
        <begin position="77"/>
        <end position="133"/>
    </location>
</feature>
<dbReference type="Proteomes" id="UP000288246">
    <property type="component" value="Unassembled WGS sequence"/>
</dbReference>
<protein>
    <recommendedName>
        <fullName evidence="2">Peptidoglycan binding-like domain-containing protein</fullName>
    </recommendedName>
</protein>
<gene>
    <name evidence="3" type="ORF">CTKZ_13390</name>
</gene>
<feature type="signal peptide" evidence="1">
    <location>
        <begin position="1"/>
        <end position="30"/>
    </location>
</feature>
<organism evidence="3 4">
    <name type="scientific">Cellulomonas algicola</name>
    <dbReference type="NCBI Taxonomy" id="2071633"/>
    <lineage>
        <taxon>Bacteria</taxon>
        <taxon>Bacillati</taxon>
        <taxon>Actinomycetota</taxon>
        <taxon>Actinomycetes</taxon>
        <taxon>Micrococcales</taxon>
        <taxon>Cellulomonadaceae</taxon>
        <taxon>Cellulomonas</taxon>
    </lineage>
</organism>
<evidence type="ECO:0000256" key="1">
    <source>
        <dbReference type="SAM" id="SignalP"/>
    </source>
</evidence>
<dbReference type="OrthoDB" id="5181100at2"/>
<reference evidence="3 4" key="1">
    <citation type="submission" date="2018-11" db="EMBL/GenBank/DDBJ databases">
        <title>Draft genome sequence of Cellulomonas takizawaensis strain TKZ-21.</title>
        <authorList>
            <person name="Yamamura H."/>
            <person name="Hayashi T."/>
            <person name="Hamada M."/>
            <person name="Serisawa Y."/>
            <person name="Matsuyama K."/>
            <person name="Nakagawa Y."/>
            <person name="Otoguro M."/>
            <person name="Yanagida F."/>
            <person name="Hayakawa M."/>
        </authorList>
    </citation>
    <scope>NUCLEOTIDE SEQUENCE [LARGE SCALE GENOMIC DNA]</scope>
    <source>
        <strain evidence="3 4">TKZ-21</strain>
    </source>
</reference>
<sequence>MHISRWARTVAVALVVAGATTVAASAPASAALPVCNAAAWVSDIKGHGQFGREFRRYQPLRNDVVHFNQCYLAVGTRGEPVRALQVALNACYSRGLVADGIYGTKTRDALAAVQRSLGRTADGQFGPDTEYWMRFPDYWSSDGTFAGCESSWERR</sequence>
<accession>A0A401UYL1</accession>
<dbReference type="RefSeq" id="WP_124342307.1">
    <property type="nucleotide sequence ID" value="NZ_BHYL01000095.1"/>
</dbReference>
<name>A0A401UYL1_9CELL</name>
<comment type="caution">
    <text evidence="3">The sequence shown here is derived from an EMBL/GenBank/DDBJ whole genome shotgun (WGS) entry which is preliminary data.</text>
</comment>
<evidence type="ECO:0000259" key="2">
    <source>
        <dbReference type="Pfam" id="PF01471"/>
    </source>
</evidence>
<evidence type="ECO:0000313" key="4">
    <source>
        <dbReference type="Proteomes" id="UP000288246"/>
    </source>
</evidence>
<dbReference type="EMBL" id="BHYL01000095">
    <property type="protein sequence ID" value="GCD19777.1"/>
    <property type="molecule type" value="Genomic_DNA"/>
</dbReference>
<dbReference type="SUPFAM" id="SSF47090">
    <property type="entry name" value="PGBD-like"/>
    <property type="match status" value="1"/>
</dbReference>
<dbReference type="Gene3D" id="1.10.101.10">
    <property type="entry name" value="PGBD-like superfamily/PGBD"/>
    <property type="match status" value="1"/>
</dbReference>
<feature type="chain" id="PRO_5019475972" description="Peptidoglycan binding-like domain-containing protein" evidence="1">
    <location>
        <begin position="31"/>
        <end position="155"/>
    </location>
</feature>
<proteinExistence type="predicted"/>